<protein>
    <recommendedName>
        <fullName evidence="2">C2H2-type domain-containing protein</fullName>
    </recommendedName>
</protein>
<evidence type="ECO:0000259" key="2">
    <source>
        <dbReference type="PROSITE" id="PS00028"/>
    </source>
</evidence>
<dbReference type="PROSITE" id="PS00028">
    <property type="entry name" value="ZINC_FINGER_C2H2_1"/>
    <property type="match status" value="1"/>
</dbReference>
<keyword evidence="5" id="KW-1185">Reference proteome</keyword>
<dbReference type="PANTHER" id="PTHR47027">
    <property type="entry name" value="REVERSE TRANSCRIPTASE DOMAIN-CONTAINING PROTEIN"/>
    <property type="match status" value="1"/>
</dbReference>
<dbReference type="SMART" id="SM00355">
    <property type="entry name" value="ZnF_C2H2"/>
    <property type="match status" value="2"/>
</dbReference>
<dbReference type="GO" id="GO:0003676">
    <property type="term" value="F:nucleic acid binding"/>
    <property type="evidence" value="ECO:0007669"/>
    <property type="project" value="InterPro"/>
</dbReference>
<dbReference type="InterPro" id="IPR036397">
    <property type="entry name" value="RNaseH_sf"/>
</dbReference>
<organism evidence="3">
    <name type="scientific">Cladocopium goreaui</name>
    <dbReference type="NCBI Taxonomy" id="2562237"/>
    <lineage>
        <taxon>Eukaryota</taxon>
        <taxon>Sar</taxon>
        <taxon>Alveolata</taxon>
        <taxon>Dinophyceae</taxon>
        <taxon>Suessiales</taxon>
        <taxon>Symbiodiniaceae</taxon>
        <taxon>Cladocopium</taxon>
    </lineage>
</organism>
<evidence type="ECO:0000313" key="5">
    <source>
        <dbReference type="Proteomes" id="UP001152797"/>
    </source>
</evidence>
<sequence>NGQPVGERLSPDDADAIADNPEVAQQGELHEIEIEIEAAANEEDEEPQPESSSSESDSGEVRRSVIVYFLDKDPVHCRARWQTYEKFHKDIAFQSCLSIHDVAHVHTVWHSPEDLRLAQTRPLIAQQPADVWEGSTFQLVLLDVEFHNGLPSLAPEIVRRVKLLPKTASRKTLLALLGLQAHCQHVQHTCLLWHNHIRVATHRRTLIDLHHGDNVRVAVPPAAGGLDSYYTREVAQCLRRGYSPANIPALLENFPNGLDVSDMPILDTFNYIPSAEDLDYDRDAMSLMQVQGVSRPAFDPWPEFLSKSHQEHPLHCKVGDQDLREPADLENEIQPPPEQGRPELIFREVARFLQVLQPVWMQQAATEIEEEGRVLYVNVWYSDHDRFPRCDAPRPARLLADVWNWPDRLAEAWDDRVDPDSEIDFYLIHPQPRNIDGQEQGRVPHVLLVQHQREHERSIHVNVIDPMNSRTPSTSFVQTGPRPLRKEDLLAIAGILDMNMITSLVDCMAWHGDDQLDHTTVFPTRNGDSFIMIRNHLRDIMTRAASSHEAARSSASSFLQKGQTRQKIILQDLLETTEAHGPSGASCKAAFKVVWAAAREIHPSFIEVASGANEEDCRLVLKEFGLACRPVVCAERDNTEDKDGITLHSSDKLLTEQEIMRFLYQLGFRRAVIQVQLQVYPDVHKVLFRDQKVELQRPQGKLRATPIWPARQEGPVGLEPFFCQPNTPPGDHTIDIGINNADIQELFQSHHDLLRQDFEGLDLPDGLQQAVSACDPSIPFAEMNRLLIYTDGSSLGALKRMPPLRAELEGSGDSWAYLVLGERYEPWGLRFIGWTAQSVIYDQENNMHIGAQRLGADVAEKEALAWSAFWRLSQNWSIPTCFRSDSRTALGQACGTVGASTLEEETFTLLRGAHQAVEAALGSQGVLYDHVPGHAGEMWNEICDWLAKKERERSFYCPRPRLGMRKWRQAIGHLWMVVSPHPDLPRFTGQGLAAPPPNLPLPADEECQRRTPSPPTWHAVDFRVSMCTANVNSMSRNPDGYGGKVDYIRRQFKEQRLNFLGLQETKVIPDFDLGLAHWDHEPTAVEMQWREWMARSFTKALAQRTFDHNKLSKETVRKVLTAYEPAQWHVDIETQVSNFNEQMRSNLSRECPKGRDQPKKPFITEQIWQIQEAKLGAKKKLQDLARRRRDERLIVVFQAWKSGKQPEVERLGEAAWHYETFLMLCNLKLVASHRLQAMTLKKALSQARQHALQQVFAESLSKLLRHSEPCRLPSESIETWLTFFQQMEGGTRLQDHEQRELWIDNLQRLRQDAFQIDAREIPRLLDLEAAFRRINPSKATGLDGMHPAFCRAVPSLMARKTYGQLLKLTTHGQESLDHKGGVLHPVWKSKGPRDLCTSYRSILVSSHVGKSIHRSIRQHQTSLFERYLQGEQLGGRPKAPVNFGVHIGRAFLRSRWRRGHNVAMLYLDLTEAFYRILRPLVLGGPIDDDLVAYVGVRLGLSPEIMHDLHRHLAEPAALEQAQLPAHMRNTIKALHEDTFFKVKGQCDVVRTTLGSRPGDCFADVIFSYLWGRILHDLQQALRNLGLAEEIPVAAGLQAPGALNPTPEAHQGFLGPTWMDDTCICVSDADVGRRVGIAQQAFSQHRRHLLHNPVLLQCRRLEIFHTLVMSRFCYGTESWTLKDQATKTYVHNALMRLFRRLGKHPPDAHLTDDNILTHVEINSPTELLRLSRLRYLGTLYRCRHLVPWGLLNEDEEWRSLLHDDLSWMWHQLSRSSTLPKPEECFGAWEDILLHHTSYWRRLVRRAGAHAVLQRRKEHRVHRFHLEMCEIFQQVQPEDFTTRCSKPHHEMPQAQIHACMTCQKVFRSRGGLGAHMFKAHNQVAQERLLFDSTRCEACMREYFTHGKLQAHLRHADSCREQLWGRKKLCRPVGGWGWRVDRALQQSHDGVLPPLRAAGPQLPPVCGDPIPLHDLETAERIYMAVLDLEDKQQIKAAIVNALVDTPITWGRCQATLAYLLHELTDQDIEALAIADFDIKHFLQSLQSVHAWDFLVRYEQGDGVESTLPTTADFEQMCSEGSMKGSERAPFWRVH</sequence>
<evidence type="ECO:0000313" key="3">
    <source>
        <dbReference type="EMBL" id="CAI4009308.1"/>
    </source>
</evidence>
<feature type="non-terminal residue" evidence="3">
    <location>
        <position position="1"/>
    </location>
</feature>
<reference evidence="4" key="2">
    <citation type="submission" date="2024-04" db="EMBL/GenBank/DDBJ databases">
        <authorList>
            <person name="Chen Y."/>
            <person name="Shah S."/>
            <person name="Dougan E. K."/>
            <person name="Thang M."/>
            <person name="Chan C."/>
        </authorList>
    </citation>
    <scope>NUCLEOTIDE SEQUENCE [LARGE SCALE GENOMIC DNA]</scope>
</reference>
<proteinExistence type="predicted"/>
<dbReference type="InterPro" id="IPR013087">
    <property type="entry name" value="Znf_C2H2_type"/>
</dbReference>
<accession>A0A9P1DFU3</accession>
<gene>
    <name evidence="3" type="ORF">C1SCF055_LOCUS34679</name>
</gene>
<dbReference type="InterPro" id="IPR012337">
    <property type="entry name" value="RNaseH-like_sf"/>
</dbReference>
<reference evidence="3" key="1">
    <citation type="submission" date="2022-10" db="EMBL/GenBank/DDBJ databases">
        <authorList>
            <person name="Chen Y."/>
            <person name="Dougan E. K."/>
            <person name="Chan C."/>
            <person name="Rhodes N."/>
            <person name="Thang M."/>
        </authorList>
    </citation>
    <scope>NUCLEOTIDE SEQUENCE</scope>
</reference>
<feature type="non-terminal residue" evidence="3">
    <location>
        <position position="2091"/>
    </location>
</feature>
<feature type="domain" description="C2H2-type" evidence="2">
    <location>
        <begin position="1857"/>
        <end position="1878"/>
    </location>
</feature>
<dbReference type="SUPFAM" id="SSF53098">
    <property type="entry name" value="Ribonuclease H-like"/>
    <property type="match status" value="1"/>
</dbReference>
<dbReference type="OrthoDB" id="415871at2759"/>
<dbReference type="EMBL" id="CAMXCT030004491">
    <property type="protein sequence ID" value="CAL4796620.1"/>
    <property type="molecule type" value="Genomic_DNA"/>
</dbReference>
<feature type="region of interest" description="Disordered" evidence="1">
    <location>
        <begin position="38"/>
        <end position="59"/>
    </location>
</feature>
<feature type="compositionally biased region" description="Acidic residues" evidence="1">
    <location>
        <begin position="38"/>
        <end position="48"/>
    </location>
</feature>
<comment type="caution">
    <text evidence="3">The sequence shown here is derived from an EMBL/GenBank/DDBJ whole genome shotgun (WGS) entry which is preliminary data.</text>
</comment>
<dbReference type="PANTHER" id="PTHR47027:SF20">
    <property type="entry name" value="REVERSE TRANSCRIPTASE-LIKE PROTEIN WITH RNA-DIRECTED DNA POLYMERASE DOMAIN"/>
    <property type="match status" value="1"/>
</dbReference>
<dbReference type="Proteomes" id="UP001152797">
    <property type="component" value="Unassembled WGS sequence"/>
</dbReference>
<dbReference type="EMBL" id="CAMXCT010004491">
    <property type="protein sequence ID" value="CAI4009308.1"/>
    <property type="molecule type" value="Genomic_DNA"/>
</dbReference>
<dbReference type="Gene3D" id="3.30.420.10">
    <property type="entry name" value="Ribonuclease H-like superfamily/Ribonuclease H"/>
    <property type="match status" value="1"/>
</dbReference>
<dbReference type="EMBL" id="CAMXCT020004491">
    <property type="protein sequence ID" value="CAL1162683.1"/>
    <property type="molecule type" value="Genomic_DNA"/>
</dbReference>
<name>A0A9P1DFU3_9DINO</name>
<evidence type="ECO:0000313" key="4">
    <source>
        <dbReference type="EMBL" id="CAL1162683.1"/>
    </source>
</evidence>
<evidence type="ECO:0000256" key="1">
    <source>
        <dbReference type="SAM" id="MobiDB-lite"/>
    </source>
</evidence>